<dbReference type="InterPro" id="IPR044925">
    <property type="entry name" value="His-Me_finger_sf"/>
</dbReference>
<keyword evidence="4" id="KW-0255">Endonuclease</keyword>
<evidence type="ECO:0000259" key="3">
    <source>
        <dbReference type="SMART" id="SM00892"/>
    </source>
</evidence>
<dbReference type="SMART" id="SM00477">
    <property type="entry name" value="NUC"/>
    <property type="match status" value="1"/>
</dbReference>
<dbReference type="Proteomes" id="UP001249851">
    <property type="component" value="Unassembled WGS sequence"/>
</dbReference>
<accession>A0AAD9PQS2</accession>
<dbReference type="EMBL" id="JARQWQ010000209">
    <property type="protein sequence ID" value="KAK2547150.1"/>
    <property type="molecule type" value="Genomic_DNA"/>
</dbReference>
<protein>
    <submittedName>
        <fullName evidence="4">Endonuclease domain-containing 1 protein</fullName>
    </submittedName>
</protein>
<dbReference type="InterPro" id="IPR039015">
    <property type="entry name" value="ENDOD1"/>
</dbReference>
<dbReference type="GO" id="GO:0046872">
    <property type="term" value="F:metal ion binding"/>
    <property type="evidence" value="ECO:0007669"/>
    <property type="project" value="InterPro"/>
</dbReference>
<dbReference type="InterPro" id="IPR020821">
    <property type="entry name" value="ENPP1-3/EXOG-like_nuc-like"/>
</dbReference>
<dbReference type="InterPro" id="IPR001604">
    <property type="entry name" value="Endo_G_ENPP1-like_dom"/>
</dbReference>
<dbReference type="InterPro" id="IPR044929">
    <property type="entry name" value="DNA/RNA_non-sp_Endonuclease_sf"/>
</dbReference>
<dbReference type="PANTHER" id="PTHR21472:SF30">
    <property type="entry name" value="ENDONUCLEASE DOMAIN-CONTAINING 1 PROTEIN-RELATED"/>
    <property type="match status" value="1"/>
</dbReference>
<feature type="domain" description="DNA/RNA non-specific endonuclease/pyrophosphatase/phosphodiesterase" evidence="3">
    <location>
        <begin position="78"/>
        <end position="328"/>
    </location>
</feature>
<evidence type="ECO:0000259" key="2">
    <source>
        <dbReference type="SMART" id="SM00477"/>
    </source>
</evidence>
<dbReference type="SMART" id="SM00892">
    <property type="entry name" value="Endonuclease_NS"/>
    <property type="match status" value="1"/>
</dbReference>
<evidence type="ECO:0000313" key="5">
    <source>
        <dbReference type="Proteomes" id="UP001249851"/>
    </source>
</evidence>
<keyword evidence="5" id="KW-1185">Reference proteome</keyword>
<proteinExistence type="predicted"/>
<name>A0AAD9PQS2_ACRCE</name>
<keyword evidence="1" id="KW-0732">Signal</keyword>
<dbReference type="GO" id="GO:0004519">
    <property type="term" value="F:endonuclease activity"/>
    <property type="evidence" value="ECO:0007669"/>
    <property type="project" value="UniProtKB-KW"/>
</dbReference>
<dbReference type="AlphaFoldDB" id="A0AAD9PQS2"/>
<comment type="caution">
    <text evidence="4">The sequence shown here is derived from an EMBL/GenBank/DDBJ whole genome shotgun (WGS) entry which is preliminary data.</text>
</comment>
<reference evidence="4" key="1">
    <citation type="journal article" date="2023" name="G3 (Bethesda)">
        <title>Whole genome assembly and annotation of the endangered Caribbean coral Acropora cervicornis.</title>
        <authorList>
            <person name="Selwyn J.D."/>
            <person name="Vollmer S.V."/>
        </authorList>
    </citation>
    <scope>NUCLEOTIDE SEQUENCE</scope>
    <source>
        <strain evidence="4">K2</strain>
    </source>
</reference>
<gene>
    <name evidence="4" type="ORF">P5673_033053</name>
</gene>
<dbReference type="Gene3D" id="3.40.570.10">
    <property type="entry name" value="Extracellular Endonuclease, subunit A"/>
    <property type="match status" value="1"/>
</dbReference>
<feature type="domain" description="ENPP1-3/EXOG-like endonuclease/phosphodiesterase" evidence="2">
    <location>
        <begin position="79"/>
        <end position="307"/>
    </location>
</feature>
<keyword evidence="4" id="KW-0540">Nuclease</keyword>
<dbReference type="SUPFAM" id="SSF54060">
    <property type="entry name" value="His-Me finger endonucleases"/>
    <property type="match status" value="1"/>
</dbReference>
<feature type="chain" id="PRO_5042281470" evidence="1">
    <location>
        <begin position="39"/>
        <end position="596"/>
    </location>
</feature>
<organism evidence="4 5">
    <name type="scientific">Acropora cervicornis</name>
    <name type="common">Staghorn coral</name>
    <dbReference type="NCBI Taxonomy" id="6130"/>
    <lineage>
        <taxon>Eukaryota</taxon>
        <taxon>Metazoa</taxon>
        <taxon>Cnidaria</taxon>
        <taxon>Anthozoa</taxon>
        <taxon>Hexacorallia</taxon>
        <taxon>Scleractinia</taxon>
        <taxon>Astrocoeniina</taxon>
        <taxon>Acroporidae</taxon>
        <taxon>Acropora</taxon>
    </lineage>
</organism>
<keyword evidence="4" id="KW-0378">Hydrolase</keyword>
<dbReference type="PANTHER" id="PTHR21472">
    <property type="entry name" value="ENDONUCLEASE DOMAIN-CONTAINING 1 PROTEIN ENDOD1"/>
    <property type="match status" value="1"/>
</dbReference>
<dbReference type="Pfam" id="PF01223">
    <property type="entry name" value="Endonuclease_NS"/>
    <property type="match status" value="1"/>
</dbReference>
<evidence type="ECO:0000313" key="4">
    <source>
        <dbReference type="EMBL" id="KAK2547150.1"/>
    </source>
</evidence>
<evidence type="ECO:0000256" key="1">
    <source>
        <dbReference type="SAM" id="SignalP"/>
    </source>
</evidence>
<sequence length="596" mass="67905">MGEGFSELSQPVFYGHKSDITPLLQILLLFLCAETAFSEVNANFDRCKQEFFYKGKPPFVNYPGPDLKEKPICQKYENNYYFATLYSVEYRIPLYSAYNLPLGTCQGEQPKRKDNWFIEPQLLDNGGGESPNMHTTGSRREEFKRNQAINMDYRNTGFDRGHLNPNFYHCDEARTATFTLTNAVPQNACFNELMWYALENESKKIMKSMCNFAGATRFFVTGTILSRKRIPNIEHDLEADSSRDYNRVSVPSHMWTAACCDSSAASQPAITQKGFSFGYLGENKADGSVEVLSIRELENAISAIPAEAAGQERSIRIFVDDYCNEDSDNSKEALAKIGAVVDKSNLNNQDTLGQTTLYKLPPKKRYLSSREFKSVKDLGSNVLSDFILGVALPAGTSPVVKYRDTLKSSSDVTVIMTGFKSRKRKRESSQRKKEFHETLEDDTSTAEDTYMFAPEQNATINMTVSGDYCRLDHKCDYHDGRRYRWCKTASSWDYCCANDCLSANYQEAVPTCDVGKGIIKTCSIRYSIVTVKGGRCRQDHECALRGQSFYWCYTDFNDNWEYCCQPWHRCDYYNGEASGWCYVGSSLRTDRRSCYY</sequence>
<dbReference type="GO" id="GO:0016787">
    <property type="term" value="F:hydrolase activity"/>
    <property type="evidence" value="ECO:0007669"/>
    <property type="project" value="InterPro"/>
</dbReference>
<dbReference type="GO" id="GO:0003676">
    <property type="term" value="F:nucleic acid binding"/>
    <property type="evidence" value="ECO:0007669"/>
    <property type="project" value="InterPro"/>
</dbReference>
<feature type="signal peptide" evidence="1">
    <location>
        <begin position="1"/>
        <end position="38"/>
    </location>
</feature>
<reference evidence="4" key="2">
    <citation type="journal article" date="2023" name="Science">
        <title>Genomic signatures of disease resistance in endangered staghorn corals.</title>
        <authorList>
            <person name="Vollmer S.V."/>
            <person name="Selwyn J.D."/>
            <person name="Despard B.A."/>
            <person name="Roesel C.L."/>
        </authorList>
    </citation>
    <scope>NUCLEOTIDE SEQUENCE</scope>
    <source>
        <strain evidence="4">K2</strain>
    </source>
</reference>